<feature type="compositionally biased region" description="Acidic residues" evidence="4">
    <location>
        <begin position="484"/>
        <end position="493"/>
    </location>
</feature>
<dbReference type="GO" id="GO:0007062">
    <property type="term" value="P:sister chromatid cohesion"/>
    <property type="evidence" value="ECO:0007669"/>
    <property type="project" value="InterPro"/>
</dbReference>
<dbReference type="InParanoid" id="F0Y8Z3"/>
<accession>F0Y8Z3</accession>
<reference evidence="7 8" key="1">
    <citation type="journal article" date="2011" name="Proc. Natl. Acad. Sci. U.S.A.">
        <title>Niche of harmful alga Aureococcus anophagefferens revealed through ecogenomics.</title>
        <authorList>
            <person name="Gobler C.J."/>
            <person name="Berry D.L."/>
            <person name="Dyhrman S.T."/>
            <person name="Wilhelm S.W."/>
            <person name="Salamov A."/>
            <person name="Lobanov A.V."/>
            <person name="Zhang Y."/>
            <person name="Collier J.L."/>
            <person name="Wurch L.L."/>
            <person name="Kustka A.B."/>
            <person name="Dill B.D."/>
            <person name="Shah M."/>
            <person name="VerBerkmoes N.C."/>
            <person name="Kuo A."/>
            <person name="Terry A."/>
            <person name="Pangilinan J."/>
            <person name="Lindquist E.A."/>
            <person name="Lucas S."/>
            <person name="Paulsen I.T."/>
            <person name="Hattenrath-Lehmann T.K."/>
            <person name="Talmage S.C."/>
            <person name="Walker E.A."/>
            <person name="Koch F."/>
            <person name="Burson A.M."/>
            <person name="Marcoval M.A."/>
            <person name="Tang Y.Z."/>
            <person name="Lecleir G.R."/>
            <person name="Coyne K.J."/>
            <person name="Berg G.M."/>
            <person name="Bertrand E.M."/>
            <person name="Saito M.A."/>
            <person name="Gladyshev V.N."/>
            <person name="Grigoriev I.V."/>
        </authorList>
    </citation>
    <scope>NUCLEOTIDE SEQUENCE [LARGE SCALE GENOMIC DNA]</scope>
    <source>
        <strain evidence="8">CCMP 1984</strain>
    </source>
</reference>
<dbReference type="OrthoDB" id="10071381at2759"/>
<feature type="compositionally biased region" description="Acidic residues" evidence="4">
    <location>
        <begin position="274"/>
        <end position="291"/>
    </location>
</feature>
<evidence type="ECO:0000256" key="4">
    <source>
        <dbReference type="SAM" id="MobiDB-lite"/>
    </source>
</evidence>
<dbReference type="InterPro" id="IPR023093">
    <property type="entry name" value="ScpA-like_C"/>
</dbReference>
<keyword evidence="3" id="KW-0539">Nucleus</keyword>
<feature type="region of interest" description="Disordered" evidence="4">
    <location>
        <begin position="147"/>
        <end position="173"/>
    </location>
</feature>
<dbReference type="InterPro" id="IPR039781">
    <property type="entry name" value="Rad21/Rec8-like"/>
</dbReference>
<dbReference type="InterPro" id="IPR036390">
    <property type="entry name" value="WH_DNA-bd_sf"/>
</dbReference>
<comment type="subcellular location">
    <subcellularLocation>
        <location evidence="1">Nucleus</location>
    </subcellularLocation>
</comment>
<feature type="domain" description="Rad21/Rec8-like protein N-terminal" evidence="6">
    <location>
        <begin position="1"/>
        <end position="94"/>
    </location>
</feature>
<dbReference type="InterPro" id="IPR006910">
    <property type="entry name" value="Rad21_Rec8_N"/>
</dbReference>
<evidence type="ECO:0000259" key="6">
    <source>
        <dbReference type="Pfam" id="PF04825"/>
    </source>
</evidence>
<feature type="region of interest" description="Disordered" evidence="4">
    <location>
        <begin position="413"/>
        <end position="504"/>
    </location>
</feature>
<feature type="compositionally biased region" description="Acidic residues" evidence="4">
    <location>
        <begin position="462"/>
        <end position="477"/>
    </location>
</feature>
<evidence type="ECO:0000256" key="2">
    <source>
        <dbReference type="ARBA" id="ARBA00009870"/>
    </source>
</evidence>
<dbReference type="KEGG" id="aaf:AURANDRAFT_64106"/>
<dbReference type="AlphaFoldDB" id="F0Y8Z3"/>
<feature type="compositionally biased region" description="Low complexity" evidence="4">
    <location>
        <begin position="413"/>
        <end position="425"/>
    </location>
</feature>
<dbReference type="GO" id="GO:0008278">
    <property type="term" value="C:cohesin complex"/>
    <property type="evidence" value="ECO:0007669"/>
    <property type="project" value="InterPro"/>
</dbReference>
<evidence type="ECO:0000256" key="1">
    <source>
        <dbReference type="ARBA" id="ARBA00004123"/>
    </source>
</evidence>
<protein>
    <submittedName>
        <fullName evidence="7">Expressed protein</fullName>
    </submittedName>
</protein>
<dbReference type="PANTHER" id="PTHR12585">
    <property type="entry name" value="SCC1 / RAD21 FAMILY MEMBER"/>
    <property type="match status" value="1"/>
</dbReference>
<dbReference type="SUPFAM" id="SSF46785">
    <property type="entry name" value="Winged helix' DNA-binding domain"/>
    <property type="match status" value="1"/>
</dbReference>
<dbReference type="EMBL" id="GL833128">
    <property type="protein sequence ID" value="EGB08150.1"/>
    <property type="molecule type" value="Genomic_DNA"/>
</dbReference>
<organism evidence="8">
    <name type="scientific">Aureococcus anophagefferens</name>
    <name type="common">Harmful bloom alga</name>
    <dbReference type="NCBI Taxonomy" id="44056"/>
    <lineage>
        <taxon>Eukaryota</taxon>
        <taxon>Sar</taxon>
        <taxon>Stramenopiles</taxon>
        <taxon>Ochrophyta</taxon>
        <taxon>Pelagophyceae</taxon>
        <taxon>Pelagomonadales</taxon>
        <taxon>Pelagomonadaceae</taxon>
        <taxon>Aureococcus</taxon>
    </lineage>
</organism>
<dbReference type="Pfam" id="PF04824">
    <property type="entry name" value="Rad21_Rec8"/>
    <property type="match status" value="1"/>
</dbReference>
<dbReference type="Gene3D" id="1.10.10.580">
    <property type="entry name" value="Structural maintenance of chromosome 1. Chain E"/>
    <property type="match status" value="1"/>
</dbReference>
<keyword evidence="8" id="KW-1185">Reference proteome</keyword>
<dbReference type="Pfam" id="PF04825">
    <property type="entry name" value="Rad21_Rec8_N"/>
    <property type="match status" value="1"/>
</dbReference>
<feature type="region of interest" description="Disordered" evidence="4">
    <location>
        <begin position="327"/>
        <end position="353"/>
    </location>
</feature>
<dbReference type="Proteomes" id="UP000002729">
    <property type="component" value="Unassembled WGS sequence"/>
</dbReference>
<gene>
    <name evidence="7" type="ORF">AURANDRAFT_64106</name>
</gene>
<evidence type="ECO:0000313" key="8">
    <source>
        <dbReference type="Proteomes" id="UP000002729"/>
    </source>
</evidence>
<dbReference type="eggNOG" id="KOG1213">
    <property type="taxonomic scope" value="Eukaryota"/>
</dbReference>
<evidence type="ECO:0000256" key="3">
    <source>
        <dbReference type="ARBA" id="ARBA00023242"/>
    </source>
</evidence>
<dbReference type="InterPro" id="IPR006909">
    <property type="entry name" value="Rad21/Rec8_C_eu"/>
</dbReference>
<evidence type="ECO:0000313" key="7">
    <source>
        <dbReference type="EMBL" id="EGB08150.1"/>
    </source>
</evidence>
<comment type="similarity">
    <text evidence="2">Belongs to the rad21 family.</text>
</comment>
<evidence type="ECO:0000259" key="5">
    <source>
        <dbReference type="Pfam" id="PF04824"/>
    </source>
</evidence>
<feature type="domain" description="Rad21/Rec8-like protein C-terminal eukaryotic" evidence="5">
    <location>
        <begin position="523"/>
        <end position="571"/>
    </location>
</feature>
<dbReference type="RefSeq" id="XP_009036889.1">
    <property type="nucleotide sequence ID" value="XM_009038641.1"/>
</dbReference>
<dbReference type="OMA" id="HKWHPHT"/>
<proteinExistence type="inferred from homology"/>
<dbReference type="GeneID" id="20224664"/>
<feature type="compositionally biased region" description="Basic and acidic residues" evidence="4">
    <location>
        <begin position="494"/>
        <end position="504"/>
    </location>
</feature>
<dbReference type="PANTHER" id="PTHR12585:SF69">
    <property type="entry name" value="FI11703P"/>
    <property type="match status" value="1"/>
</dbReference>
<sequence>MFYSHSILAKSGPFAHVWLAATWEKKLTRSMIFNTDIATAVESIVNPSAPLALRLSANLLVGVVAYLMNDCNEAMVKIRMAFRGGVVDLPEENAVANFDELDLSFEMNAPFGGGVGGGGDGGADEWAAAATTQNLGNARDISLAGSEMDDDSLAGSRSQELGGAPFSAGGGSRRFTDASSIEMMRGVDDAEGRFSSVGGRDSFLGGANEEDLGMTDLEPVAQADLLPPDLPEDDFAPAYAPEDDEPMFDAAQPRDGSLGPVVDDLGAITGGAMDVDDEPPPPAGDDAEEAAAPEPAKKKRKPAKRAVDLRDAATQLDAATIKGWMKDRSAIVRVKRPRDAAPAGARKRAFGRAPELDAAADALGGGARGRAALANNAAGDAAAAAAEAAPAAPRFSAQFGDDDDDSVEVGRFESAAAPEPGAPESAKGDLLDAGSDAPRFGEDDYDLPPPDFEAGDYAPRPDDDDDLLGPPPDDDGDAGFLQPIDDEDLPAPDDFDRSGAQDRDWHPNTIKVVGLLRDQLDAAESLSFDAFTAGANKRSAVGVFVELLHLKTWDFVQLDQPAAYGDITVSKAAHFHDPIPQAVAA</sequence>
<dbReference type="GO" id="GO:0005634">
    <property type="term" value="C:nucleus"/>
    <property type="evidence" value="ECO:0007669"/>
    <property type="project" value="UniProtKB-SubCell"/>
</dbReference>
<feature type="region of interest" description="Disordered" evidence="4">
    <location>
        <begin position="266"/>
        <end position="307"/>
    </location>
</feature>
<dbReference type="GO" id="GO:0003682">
    <property type="term" value="F:chromatin binding"/>
    <property type="evidence" value="ECO:0007669"/>
    <property type="project" value="TreeGrafter"/>
</dbReference>
<name>F0Y8Z3_AURAN</name>
<dbReference type="GO" id="GO:1990414">
    <property type="term" value="P:replication-born double-strand break repair via sister chromatid exchange"/>
    <property type="evidence" value="ECO:0007669"/>
    <property type="project" value="TreeGrafter"/>
</dbReference>